<dbReference type="GeneID" id="55011814"/>
<dbReference type="KEGG" id="vg:55011814"/>
<organism evidence="2 3">
    <name type="scientific">Pseudomonas phage Lana</name>
    <dbReference type="NCBI Taxonomy" id="2530172"/>
    <lineage>
        <taxon>Viruses</taxon>
        <taxon>Duplodnaviria</taxon>
        <taxon>Heunggongvirae</taxon>
        <taxon>Uroviricota</taxon>
        <taxon>Caudoviricetes</taxon>
        <taxon>Lanavirus</taxon>
        <taxon>Lanavirus lana</taxon>
    </lineage>
</organism>
<evidence type="ECO:0000313" key="3">
    <source>
        <dbReference type="Proteomes" id="UP000293575"/>
    </source>
</evidence>
<dbReference type="EMBL" id="MK473373">
    <property type="protein sequence ID" value="QBJ04526.1"/>
    <property type="molecule type" value="Genomic_DNA"/>
</dbReference>
<evidence type="ECO:0000313" key="2">
    <source>
        <dbReference type="EMBL" id="QBJ04526.1"/>
    </source>
</evidence>
<feature type="domain" description="Co-chaperone DjlA N-terminal" evidence="1">
    <location>
        <begin position="32"/>
        <end position="141"/>
    </location>
</feature>
<dbReference type="InterPro" id="IPR007791">
    <property type="entry name" value="DjlA_N"/>
</dbReference>
<sequence>MFKTLGKMFGKGSVAMKKVENKDLMEAIVGGNLLMAASDGVIEDSELKKLDALVRSNPALTHFGQEINAAIQRFSEQLKADFYLGKMYIKRELLDVANNSSDAEEVIGNMVATARADGEIEPAELVILKEVAGWMNVRLSTFGIEE</sequence>
<dbReference type="CDD" id="cd07176">
    <property type="entry name" value="terB"/>
    <property type="match status" value="1"/>
</dbReference>
<dbReference type="Pfam" id="PF05099">
    <property type="entry name" value="TerB"/>
    <property type="match status" value="1"/>
</dbReference>
<dbReference type="RefSeq" id="YP_009820378.1">
    <property type="nucleotide sequence ID" value="NC_048166.1"/>
</dbReference>
<dbReference type="Proteomes" id="UP000293575">
    <property type="component" value="Segment"/>
</dbReference>
<accession>A0A481W612</accession>
<keyword evidence="3" id="KW-1185">Reference proteome</keyword>
<evidence type="ECO:0000259" key="1">
    <source>
        <dbReference type="Pfam" id="PF05099"/>
    </source>
</evidence>
<protein>
    <recommendedName>
        <fullName evidence="1">Co-chaperone DjlA N-terminal domain-containing protein</fullName>
    </recommendedName>
</protein>
<reference evidence="2" key="1">
    <citation type="submission" date="2019-01" db="EMBL/GenBank/DDBJ databases">
        <authorList>
            <person name="Hylling O."/>
            <person name="Carstens A.B."/>
            <person name="Hansen L.H."/>
        </authorList>
    </citation>
    <scope>NUCLEOTIDE SEQUENCE [LARGE SCALE GENOMIC DNA]</scope>
</reference>
<name>A0A481W612_9CAUD</name>
<dbReference type="InterPro" id="IPR029024">
    <property type="entry name" value="TerB-like"/>
</dbReference>
<proteinExistence type="predicted"/>
<dbReference type="Gene3D" id="1.10.3680.10">
    <property type="entry name" value="TerB-like"/>
    <property type="match status" value="1"/>
</dbReference>
<dbReference type="SUPFAM" id="SSF158682">
    <property type="entry name" value="TerB-like"/>
    <property type="match status" value="1"/>
</dbReference>